<keyword evidence="3" id="KW-1185">Reference proteome</keyword>
<feature type="compositionally biased region" description="Polar residues" evidence="1">
    <location>
        <begin position="201"/>
        <end position="214"/>
    </location>
</feature>
<protein>
    <submittedName>
        <fullName evidence="2">Uncharacterized protein</fullName>
    </submittedName>
</protein>
<proteinExistence type="predicted"/>
<reference evidence="2" key="2">
    <citation type="submission" date="2025-09" db="UniProtKB">
        <authorList>
            <consortium name="Ensembl"/>
        </authorList>
    </citation>
    <scope>IDENTIFICATION</scope>
</reference>
<sequence>MRLDPGKGKPCERLCLSLEDLENPAAQKRHKIFVEVRASSKISNMLHRSSSILSNSEITASFDNESTFQLAYIDKPGDIKGLNAQGGNSTPSKRVQLERSVLPDGTLLTTVTTRHSRARGNAPCGKLPPHDSLSVPSAQLVRVYRRFTSKQEQVPLIQDEVALSHLYARSMEKYKGEPAAPDASGTPPSTPPPTGPTDSPQATQSTPGSPTPLSKSPPATPSEASESTSRTNGESERSVSPMLPHLACPNSDTVQDGESVREVDTQSLKERRGNGIVLCEFCSHLFPLPTHCFQYCS</sequence>
<reference evidence="2" key="1">
    <citation type="submission" date="2025-08" db="UniProtKB">
        <authorList>
            <consortium name="Ensembl"/>
        </authorList>
    </citation>
    <scope>IDENTIFICATION</scope>
</reference>
<feature type="region of interest" description="Disordered" evidence="1">
    <location>
        <begin position="175"/>
        <end position="260"/>
    </location>
</feature>
<feature type="compositionally biased region" description="Low complexity" evidence="1">
    <location>
        <begin position="178"/>
        <end position="187"/>
    </location>
</feature>
<dbReference type="Ensembl" id="ENSEBUT00000013784.1">
    <property type="protein sequence ID" value="ENSEBUP00000013208.1"/>
    <property type="gene ID" value="ENSEBUG00000008351.1"/>
</dbReference>
<organism evidence="2 3">
    <name type="scientific">Eptatretus burgeri</name>
    <name type="common">Inshore hagfish</name>
    <dbReference type="NCBI Taxonomy" id="7764"/>
    <lineage>
        <taxon>Eukaryota</taxon>
        <taxon>Metazoa</taxon>
        <taxon>Chordata</taxon>
        <taxon>Craniata</taxon>
        <taxon>Vertebrata</taxon>
        <taxon>Cyclostomata</taxon>
        <taxon>Myxini</taxon>
        <taxon>Myxiniformes</taxon>
        <taxon>Myxinidae</taxon>
        <taxon>Eptatretinae</taxon>
        <taxon>Eptatretus</taxon>
    </lineage>
</organism>
<dbReference type="AlphaFoldDB" id="A0A8C4QD07"/>
<evidence type="ECO:0000256" key="1">
    <source>
        <dbReference type="SAM" id="MobiDB-lite"/>
    </source>
</evidence>
<evidence type="ECO:0000313" key="3">
    <source>
        <dbReference type="Proteomes" id="UP000694388"/>
    </source>
</evidence>
<dbReference type="Proteomes" id="UP000694388">
    <property type="component" value="Unplaced"/>
</dbReference>
<evidence type="ECO:0000313" key="2">
    <source>
        <dbReference type="Ensembl" id="ENSEBUP00000013208.1"/>
    </source>
</evidence>
<name>A0A8C4QD07_EPTBU</name>
<accession>A0A8C4QD07</accession>